<gene>
    <name evidence="5" type="ORF">XD92_0319</name>
</gene>
<dbReference type="PANTHER" id="PTHR43280">
    <property type="entry name" value="ARAC-FAMILY TRANSCRIPTIONAL REGULATOR"/>
    <property type="match status" value="1"/>
</dbReference>
<dbReference type="GO" id="GO:0043565">
    <property type="term" value="F:sequence-specific DNA binding"/>
    <property type="evidence" value="ECO:0007669"/>
    <property type="project" value="InterPro"/>
</dbReference>
<dbReference type="PATRIC" id="fig|294710.3.peg.550"/>
<evidence type="ECO:0000313" key="6">
    <source>
        <dbReference type="Proteomes" id="UP000053860"/>
    </source>
</evidence>
<accession>A0A101HKB9</accession>
<feature type="domain" description="HTH araC/xylS-type" evidence="4">
    <location>
        <begin position="193"/>
        <end position="291"/>
    </location>
</feature>
<evidence type="ECO:0000256" key="3">
    <source>
        <dbReference type="ARBA" id="ARBA00023163"/>
    </source>
</evidence>
<keyword evidence="1" id="KW-0805">Transcription regulation</keyword>
<reference evidence="6" key="1">
    <citation type="journal article" date="2015" name="MBio">
        <title>Genome-Resolved Metagenomic Analysis Reveals Roles for Candidate Phyla and Other Microbial Community Members in Biogeochemical Transformations in Oil Reservoirs.</title>
        <authorList>
            <person name="Hu P."/>
            <person name="Tom L."/>
            <person name="Singh A."/>
            <person name="Thomas B.C."/>
            <person name="Baker B.J."/>
            <person name="Piceno Y.M."/>
            <person name="Andersen G.L."/>
            <person name="Banfield J.F."/>
        </authorList>
    </citation>
    <scope>NUCLEOTIDE SEQUENCE [LARGE SCALE GENOMIC DNA]</scope>
</reference>
<proteinExistence type="predicted"/>
<dbReference type="InterPro" id="IPR018060">
    <property type="entry name" value="HTH_AraC"/>
</dbReference>
<dbReference type="SUPFAM" id="SSF46689">
    <property type="entry name" value="Homeodomain-like"/>
    <property type="match status" value="1"/>
</dbReference>
<comment type="caution">
    <text evidence="5">The sequence shown here is derived from an EMBL/GenBank/DDBJ whole genome shotgun (WGS) entry which is preliminary data.</text>
</comment>
<dbReference type="InterPro" id="IPR009057">
    <property type="entry name" value="Homeodomain-like_sf"/>
</dbReference>
<dbReference type="SMART" id="SM00342">
    <property type="entry name" value="HTH_ARAC"/>
    <property type="match status" value="1"/>
</dbReference>
<dbReference type="PROSITE" id="PS01124">
    <property type="entry name" value="HTH_ARAC_FAMILY_2"/>
    <property type="match status" value="1"/>
</dbReference>
<protein>
    <submittedName>
        <fullName evidence="5">Transcriptional regulator, AraC family</fullName>
    </submittedName>
</protein>
<dbReference type="EMBL" id="LGGN01000034">
    <property type="protein sequence ID" value="KUK78422.1"/>
    <property type="molecule type" value="Genomic_DNA"/>
</dbReference>
<dbReference type="Gene3D" id="1.10.10.60">
    <property type="entry name" value="Homeodomain-like"/>
    <property type="match status" value="2"/>
</dbReference>
<organism evidence="5 6">
    <name type="scientific">Proteiniphilum acetatigenes</name>
    <dbReference type="NCBI Taxonomy" id="294710"/>
    <lineage>
        <taxon>Bacteria</taxon>
        <taxon>Pseudomonadati</taxon>
        <taxon>Bacteroidota</taxon>
        <taxon>Bacteroidia</taxon>
        <taxon>Bacteroidales</taxon>
        <taxon>Dysgonomonadaceae</taxon>
        <taxon>Proteiniphilum</taxon>
    </lineage>
</organism>
<dbReference type="Proteomes" id="UP000053860">
    <property type="component" value="Unassembled WGS sequence"/>
</dbReference>
<sequence>MYNKSISLFDWRSEINLEKADAIGEDLILLEDPVIHSSFENPFKVDITAVIICTMGSMEGSVNLKHFTLKAPALFVVLPHQILEIKGYSSDFYGYYLIISHQSVDSLTAFYIKDLHTLRNAVKTDPWTPLSKENTERMLLYFKAIQRIIRAEENIHRIKIAELLVQAMYLEIENVFHKSLKNEKKSKRVILTERFMDLLEHHYQQHRDVKFYADKLSLTPKYLSKIIHEDTGMSATEWINSYVLLEAKALLKSTDLTIQQISLQLNFPSQSHFGKYFKNHTNLSPKEYRLQ</sequence>
<keyword evidence="2" id="KW-0238">DNA-binding</keyword>
<dbReference type="Pfam" id="PF12833">
    <property type="entry name" value="HTH_18"/>
    <property type="match status" value="1"/>
</dbReference>
<evidence type="ECO:0000259" key="4">
    <source>
        <dbReference type="PROSITE" id="PS01124"/>
    </source>
</evidence>
<evidence type="ECO:0000313" key="5">
    <source>
        <dbReference type="EMBL" id="KUK78422.1"/>
    </source>
</evidence>
<evidence type="ECO:0000256" key="2">
    <source>
        <dbReference type="ARBA" id="ARBA00023125"/>
    </source>
</evidence>
<dbReference type="AlphaFoldDB" id="A0A101HKB9"/>
<evidence type="ECO:0000256" key="1">
    <source>
        <dbReference type="ARBA" id="ARBA00023015"/>
    </source>
</evidence>
<dbReference type="PANTHER" id="PTHR43280:SF32">
    <property type="entry name" value="TRANSCRIPTIONAL REGULATORY PROTEIN"/>
    <property type="match status" value="1"/>
</dbReference>
<keyword evidence="3" id="KW-0804">Transcription</keyword>
<dbReference type="GO" id="GO:0003700">
    <property type="term" value="F:DNA-binding transcription factor activity"/>
    <property type="evidence" value="ECO:0007669"/>
    <property type="project" value="InterPro"/>
</dbReference>
<name>A0A101HKB9_9BACT</name>